<reference evidence="1 2" key="1">
    <citation type="submission" date="2023-05" db="EMBL/GenBank/DDBJ databases">
        <title>Sequencing and Assembly of Streptomyces sp. NP73.</title>
        <authorList>
            <person name="Konwar A.N."/>
            <person name="Saikia K."/>
            <person name="Thakur D."/>
        </authorList>
    </citation>
    <scope>NUCLEOTIDE SEQUENCE [LARGE SCALE GENOMIC DNA]</scope>
    <source>
        <strain evidence="1 2">NP73</strain>
    </source>
</reference>
<protein>
    <submittedName>
        <fullName evidence="1">Uncharacterized protein</fullName>
    </submittedName>
</protein>
<dbReference type="Proteomes" id="UP001223390">
    <property type="component" value="Unassembled WGS sequence"/>
</dbReference>
<proteinExistence type="predicted"/>
<comment type="caution">
    <text evidence="1">The sequence shown here is derived from an EMBL/GenBank/DDBJ whole genome shotgun (WGS) entry which is preliminary data.</text>
</comment>
<sequence length="97" mass="10209">MGLSDVLLVRLPLISHTGAPGTECGASLLQDALWAHAGPQHALEHVRVRPLPEGMSVALFVRAENDAQAREKARALLAAVIGTGAARHYSMGPLIPN</sequence>
<evidence type="ECO:0000313" key="2">
    <source>
        <dbReference type="Proteomes" id="UP001223390"/>
    </source>
</evidence>
<evidence type="ECO:0000313" key="1">
    <source>
        <dbReference type="EMBL" id="MDK9497771.1"/>
    </source>
</evidence>
<name>A0ABT7GVW1_9ACTN</name>
<dbReference type="RefSeq" id="WP_285343481.1">
    <property type="nucleotide sequence ID" value="NZ_JASITI010000022.1"/>
</dbReference>
<dbReference type="EMBL" id="JASITI010000022">
    <property type="protein sequence ID" value="MDK9497771.1"/>
    <property type="molecule type" value="Genomic_DNA"/>
</dbReference>
<accession>A0ABT7GVW1</accession>
<organism evidence="1 2">
    <name type="scientific">Streptomyces katrae</name>
    <dbReference type="NCBI Taxonomy" id="68223"/>
    <lineage>
        <taxon>Bacteria</taxon>
        <taxon>Bacillati</taxon>
        <taxon>Actinomycetota</taxon>
        <taxon>Actinomycetes</taxon>
        <taxon>Kitasatosporales</taxon>
        <taxon>Streptomycetaceae</taxon>
        <taxon>Streptomyces</taxon>
    </lineage>
</organism>
<keyword evidence="2" id="KW-1185">Reference proteome</keyword>
<gene>
    <name evidence="1" type="ORF">QEZ40_002715</name>
</gene>